<feature type="region of interest" description="Disordered" evidence="2">
    <location>
        <begin position="70"/>
        <end position="128"/>
    </location>
</feature>
<name>A0A3P3ZES8_LEIBR</name>
<feature type="compositionally biased region" description="Polar residues" evidence="2">
    <location>
        <begin position="339"/>
        <end position="349"/>
    </location>
</feature>
<dbReference type="InterPro" id="IPR027417">
    <property type="entry name" value="P-loop_NTPase"/>
</dbReference>
<dbReference type="Gene3D" id="3.30.470.30">
    <property type="entry name" value="DNA ligase/mRNA capping enzyme"/>
    <property type="match status" value="1"/>
</dbReference>
<protein>
    <submittedName>
        <fullName evidence="4">RNA_guanylyltransferase</fullName>
    </submittedName>
</protein>
<dbReference type="GO" id="GO:0005524">
    <property type="term" value="F:ATP binding"/>
    <property type="evidence" value="ECO:0007669"/>
    <property type="project" value="InterPro"/>
</dbReference>
<evidence type="ECO:0000256" key="2">
    <source>
        <dbReference type="SAM" id="MobiDB-lite"/>
    </source>
</evidence>
<feature type="region of interest" description="Disordered" evidence="2">
    <location>
        <begin position="150"/>
        <end position="414"/>
    </location>
</feature>
<dbReference type="Pfam" id="PF01331">
    <property type="entry name" value="mRNA_cap_enzyme"/>
    <property type="match status" value="1"/>
</dbReference>
<accession>A0A3P3ZES8</accession>
<sequence length="1089" mass="117652">MSLNPNAPSFDPTAKPFIPSFLRNEPELYVPHVYHPAPQFNPQLRSLAGAGPVSNDDVPLLSGFKRSSKLVTTTSAPPADSYETPSSITAAGGKTSPAGLPGQATGGRGGSSLMWRSPSSMKGEAESFPTRPMMNASSVVPSSASVVAGGVQNGSRLNATANASGSMRAEESSERLDDDQPPILGWSSSSMRRPPLTSPSGPPLSMQQHQQHSGARYTTPQQSVVSQSPASALPRSQDRTGQSLSGTPFFASYGAYSPSVPGGSAPPMQSHSPAQGAPPSQRPSLQHQQQTPQYSHQHQQPSFPPKAAPVLPRSAQERQAAAAAAAAAATANEGGGGVSPNTQSTNEAGNTALIRFTPQDQRGPSPPTLPEPHSEFVSQQQQQHQEQTVSDSTTPIPRQTASRPPVSAPVPPRISSAPMARAVRIGAAGSSAAYSAAVAAGTTAPYPVHTRGVVLSNHMGTESPLPRAPPSATASHIVSTLPGTVTPSGSPAPTAALQVHVSSAPQPVSTPKLLSGLPTATAPALRHGPVSRVAALGGWRPPQFGRKAAPTNSDPLIVMVFGCRGSGKTTQAENIAERYHLLHLSSGDMYKEGKQPFAEVERAVKENFGPEAKNRSYNGLVLDRFVATGEMDAYYLQAALNARQLPVPIVFWLQVDPKEGLRRAQSRGDQKAGADHWRYVEQRAQAEIADHVYKKIGVLHIIDCNMLEARRVGDRIYSIIDGLFPKRNRSIRLPLATPIAGYEKFHLLDDYSDFQQLSKEVHAAIGNTSGRTDSAPLSSIGGYIDASSFANRQECKRMSSMYVTLKVDGERFLIVKHSHFGVLGFPFVFTGCYDFNVLFDPLKFPNALEMVGDRQEEASGIEWMLDAEMTNSNIEPNQPQPLLHIIDYVYFGGKQAKRTPFFERYELLREWFRLMVQNSGEAGACAPVMLKQYVPINDLPKLLPCFEDAPFAVDGIVFQGNTIYKFGLDKFLLKWKPLQLCTADFRLMNGEKTEDGVTVFDLFTTENEQEVVFPGAVGVFTEMQMHAYQLRNSVIVELELADVVERAGPNGQSATQWVFHRLRVDKPRPNKTSVVESIVRLKHLTYQSC</sequence>
<dbReference type="Gene3D" id="2.40.50.140">
    <property type="entry name" value="Nucleic acid-binding proteins"/>
    <property type="match status" value="1"/>
</dbReference>
<reference evidence="4 5" key="1">
    <citation type="submission" date="2018-09" db="EMBL/GenBank/DDBJ databases">
        <authorList>
            <person name="Peiro R."/>
            <person name="Begona"/>
            <person name="Cbmso G."/>
            <person name="Lopez M."/>
            <person name="Gonzalez S."/>
        </authorList>
    </citation>
    <scope>NUCLEOTIDE SEQUENCE [LARGE SCALE GENOMIC DNA]</scope>
</reference>
<feature type="compositionally biased region" description="Low complexity" evidence="2">
    <location>
        <begin position="218"/>
        <end position="232"/>
    </location>
</feature>
<evidence type="ECO:0000313" key="4">
    <source>
        <dbReference type="EMBL" id="SYZ68657.1"/>
    </source>
</evidence>
<dbReference type="SUPFAM" id="SSF56091">
    <property type="entry name" value="DNA ligase/mRNA capping enzyme, catalytic domain"/>
    <property type="match status" value="1"/>
</dbReference>
<dbReference type="Pfam" id="PF00406">
    <property type="entry name" value="ADK"/>
    <property type="match status" value="1"/>
</dbReference>
<feature type="domain" description="mRNA capping enzyme adenylation" evidence="3">
    <location>
        <begin position="799"/>
        <end position="976"/>
    </location>
</feature>
<feature type="compositionally biased region" description="Polar residues" evidence="2">
    <location>
        <begin position="153"/>
        <end position="165"/>
    </location>
</feature>
<proteinExistence type="predicted"/>
<dbReference type="SUPFAM" id="SSF50249">
    <property type="entry name" value="Nucleic acid-binding proteins"/>
    <property type="match status" value="1"/>
</dbReference>
<comment type="catalytic activity">
    <reaction evidence="1">
        <text>a 5'-end diphospho-ribonucleoside in mRNA + GTP + H(+) = a 5'-end (5'-triphosphoguanosine)-ribonucleoside in mRNA + diphosphate</text>
        <dbReference type="Rhea" id="RHEA:67012"/>
        <dbReference type="Rhea" id="RHEA-COMP:17165"/>
        <dbReference type="Rhea" id="RHEA-COMP:17166"/>
        <dbReference type="ChEBI" id="CHEBI:15378"/>
        <dbReference type="ChEBI" id="CHEBI:33019"/>
        <dbReference type="ChEBI" id="CHEBI:37565"/>
        <dbReference type="ChEBI" id="CHEBI:167616"/>
        <dbReference type="ChEBI" id="CHEBI:167617"/>
        <dbReference type="EC" id="2.7.7.50"/>
    </reaction>
    <physiologicalReaction direction="left-to-right" evidence="1">
        <dbReference type="Rhea" id="RHEA:67013"/>
    </physiologicalReaction>
</comment>
<dbReference type="PANTHER" id="PTHR10367">
    <property type="entry name" value="MRNA-CAPPING ENZYME"/>
    <property type="match status" value="1"/>
</dbReference>
<dbReference type="AlphaFoldDB" id="A0A3P3ZES8"/>
<keyword evidence="4" id="KW-0808">Transferase</keyword>
<keyword evidence="4" id="KW-0548">Nucleotidyltransferase</keyword>
<feature type="compositionally biased region" description="Low complexity" evidence="2">
    <location>
        <begin position="320"/>
        <end position="331"/>
    </location>
</feature>
<dbReference type="FunFam" id="3.40.50.300:FF:003168">
    <property type="entry name" value="Putative RNA guanylyltransferase"/>
    <property type="match status" value="1"/>
</dbReference>
<gene>
    <name evidence="4" type="ORF">LBRM2904_32.1440</name>
</gene>
<dbReference type="PANTHER" id="PTHR10367:SF17">
    <property type="entry name" value="MRNA-CAPPING ENZYME"/>
    <property type="match status" value="1"/>
</dbReference>
<dbReference type="SUPFAM" id="SSF52540">
    <property type="entry name" value="P-loop containing nucleoside triphosphate hydrolases"/>
    <property type="match status" value="1"/>
</dbReference>
<dbReference type="InterPro" id="IPR012340">
    <property type="entry name" value="NA-bd_OB-fold"/>
</dbReference>
<dbReference type="GO" id="GO:0006370">
    <property type="term" value="P:7-methylguanosine mRNA capping"/>
    <property type="evidence" value="ECO:0007669"/>
    <property type="project" value="InterPro"/>
</dbReference>
<feature type="compositionally biased region" description="Polar residues" evidence="2">
    <location>
        <begin position="388"/>
        <end position="400"/>
    </location>
</feature>
<dbReference type="InterPro" id="IPR051029">
    <property type="entry name" value="mRNA_Capping_Enz/RNA_Phosphat"/>
</dbReference>
<dbReference type="Gene3D" id="3.40.50.300">
    <property type="entry name" value="P-loop containing nucleotide triphosphate hydrolases"/>
    <property type="match status" value="1"/>
</dbReference>
<dbReference type="EMBL" id="LS997631">
    <property type="protein sequence ID" value="SYZ68657.1"/>
    <property type="molecule type" value="Genomic_DNA"/>
</dbReference>
<evidence type="ECO:0000313" key="5">
    <source>
        <dbReference type="Proteomes" id="UP000319462"/>
    </source>
</evidence>
<dbReference type="GO" id="GO:0004484">
    <property type="term" value="F:mRNA guanylyltransferase activity"/>
    <property type="evidence" value="ECO:0007669"/>
    <property type="project" value="UniProtKB-EC"/>
</dbReference>
<feature type="compositionally biased region" description="Low complexity" evidence="2">
    <location>
        <begin position="278"/>
        <end position="301"/>
    </location>
</feature>
<evidence type="ECO:0000256" key="1">
    <source>
        <dbReference type="ARBA" id="ARBA00044624"/>
    </source>
</evidence>
<evidence type="ECO:0000259" key="3">
    <source>
        <dbReference type="Pfam" id="PF01331"/>
    </source>
</evidence>
<dbReference type="Proteomes" id="UP000319462">
    <property type="component" value="Chromosome 32"/>
</dbReference>
<organism evidence="4 5">
    <name type="scientific">Leishmania braziliensis MHOM/BR/75/M2904</name>
    <dbReference type="NCBI Taxonomy" id="420245"/>
    <lineage>
        <taxon>Eukaryota</taxon>
        <taxon>Discoba</taxon>
        <taxon>Euglenozoa</taxon>
        <taxon>Kinetoplastea</taxon>
        <taxon>Metakinetoplastina</taxon>
        <taxon>Trypanosomatida</taxon>
        <taxon>Trypanosomatidae</taxon>
        <taxon>Leishmaniinae</taxon>
        <taxon>Leishmania</taxon>
        <taxon>Leishmania braziliensis species complex</taxon>
    </lineage>
</organism>
<dbReference type="InterPro" id="IPR001339">
    <property type="entry name" value="mRNA_cap_enzyme_adenylation"/>
</dbReference>